<gene>
    <name evidence="1" type="ORF">N7476_003583</name>
</gene>
<evidence type="ECO:0000313" key="1">
    <source>
        <dbReference type="EMBL" id="KAJ5324983.1"/>
    </source>
</evidence>
<protein>
    <submittedName>
        <fullName evidence="1">Uncharacterized protein</fullName>
    </submittedName>
</protein>
<accession>A0A9W9Q768</accession>
<dbReference type="Proteomes" id="UP001147746">
    <property type="component" value="Unassembled WGS sequence"/>
</dbReference>
<keyword evidence="2" id="KW-1185">Reference proteome</keyword>
<organism evidence="1 2">
    <name type="scientific">Penicillium atrosanguineum</name>
    <dbReference type="NCBI Taxonomy" id="1132637"/>
    <lineage>
        <taxon>Eukaryota</taxon>
        <taxon>Fungi</taxon>
        <taxon>Dikarya</taxon>
        <taxon>Ascomycota</taxon>
        <taxon>Pezizomycotina</taxon>
        <taxon>Eurotiomycetes</taxon>
        <taxon>Eurotiomycetidae</taxon>
        <taxon>Eurotiales</taxon>
        <taxon>Aspergillaceae</taxon>
        <taxon>Penicillium</taxon>
    </lineage>
</organism>
<dbReference type="AlphaFoldDB" id="A0A9W9Q768"/>
<comment type="caution">
    <text evidence="1">The sequence shown here is derived from an EMBL/GenBank/DDBJ whole genome shotgun (WGS) entry which is preliminary data.</text>
</comment>
<reference evidence="1" key="1">
    <citation type="submission" date="2022-12" db="EMBL/GenBank/DDBJ databases">
        <authorList>
            <person name="Petersen C."/>
        </authorList>
    </citation>
    <scope>NUCLEOTIDE SEQUENCE</scope>
    <source>
        <strain evidence="1">IBT 21472</strain>
    </source>
</reference>
<evidence type="ECO:0000313" key="2">
    <source>
        <dbReference type="Proteomes" id="UP001147746"/>
    </source>
</evidence>
<reference evidence="1" key="2">
    <citation type="journal article" date="2023" name="IMA Fungus">
        <title>Comparative genomic study of the Penicillium genus elucidates a diverse pangenome and 15 lateral gene transfer events.</title>
        <authorList>
            <person name="Petersen C."/>
            <person name="Sorensen T."/>
            <person name="Nielsen M.R."/>
            <person name="Sondergaard T.E."/>
            <person name="Sorensen J.L."/>
            <person name="Fitzpatrick D.A."/>
            <person name="Frisvad J.C."/>
            <person name="Nielsen K.L."/>
        </authorList>
    </citation>
    <scope>NUCLEOTIDE SEQUENCE</scope>
    <source>
        <strain evidence="1">IBT 21472</strain>
    </source>
</reference>
<proteinExistence type="predicted"/>
<name>A0A9W9Q768_9EURO</name>
<sequence length="225" mass="26103">MSSQDNETHDFTRDAANAVQVFRRTFPEFLTSFEALLGPLIRFFIHTFRLKMNSNLLPTTAHLETPSQRNLRYTIVSKLMADFNSSEPFGFDRDYDHDLFTFVLYWYLRDTWAADIREQIVRHAPRTDLSSFAEFPYSPKPVPEELRPSLFIYNPNHPDLGEIDPKRNGLYYVGRREWIDGQDVTESDTFHGNDSGCNGIPGRVILGNSVPGDEKCKEWFRTSHS</sequence>
<dbReference type="EMBL" id="JAPZBO010000002">
    <property type="protein sequence ID" value="KAJ5324983.1"/>
    <property type="molecule type" value="Genomic_DNA"/>
</dbReference>